<keyword evidence="2" id="KW-0732">Signal</keyword>
<dbReference type="AlphaFoldDB" id="A0A1H0GJU1"/>
<evidence type="ECO:0000256" key="1">
    <source>
        <dbReference type="SAM" id="MobiDB-lite"/>
    </source>
</evidence>
<proteinExistence type="predicted"/>
<dbReference type="STRING" id="745820.SAMN04488053_106141"/>
<feature type="chain" id="PRO_5011575285" evidence="2">
    <location>
        <begin position="21"/>
        <end position="52"/>
    </location>
</feature>
<feature type="region of interest" description="Disordered" evidence="1">
    <location>
        <begin position="25"/>
        <end position="52"/>
    </location>
</feature>
<evidence type="ECO:0000256" key="2">
    <source>
        <dbReference type="SAM" id="SignalP"/>
    </source>
</evidence>
<organism evidence="3 4">
    <name type="scientific">Alkalicoccus daliensis</name>
    <dbReference type="NCBI Taxonomy" id="745820"/>
    <lineage>
        <taxon>Bacteria</taxon>
        <taxon>Bacillati</taxon>
        <taxon>Bacillota</taxon>
        <taxon>Bacilli</taxon>
        <taxon>Bacillales</taxon>
        <taxon>Bacillaceae</taxon>
        <taxon>Alkalicoccus</taxon>
    </lineage>
</organism>
<accession>A0A1H0GJU1</accession>
<dbReference type="Proteomes" id="UP000198778">
    <property type="component" value="Unassembled WGS sequence"/>
</dbReference>
<dbReference type="EMBL" id="FNIL01000006">
    <property type="protein sequence ID" value="SDO07255.1"/>
    <property type="molecule type" value="Genomic_DNA"/>
</dbReference>
<feature type="signal peptide" evidence="2">
    <location>
        <begin position="1"/>
        <end position="20"/>
    </location>
</feature>
<sequence length="52" mass="5685">MKKKMMITAMTSMFAIGTLAACGDMEGNEINNEPMEEPAENTTENNDTDAEL</sequence>
<name>A0A1H0GJU1_9BACI</name>
<evidence type="ECO:0000313" key="4">
    <source>
        <dbReference type="Proteomes" id="UP000198778"/>
    </source>
</evidence>
<dbReference type="PROSITE" id="PS51257">
    <property type="entry name" value="PROKAR_LIPOPROTEIN"/>
    <property type="match status" value="1"/>
</dbReference>
<reference evidence="4" key="1">
    <citation type="submission" date="2016-10" db="EMBL/GenBank/DDBJ databases">
        <authorList>
            <person name="Varghese N."/>
            <person name="Submissions S."/>
        </authorList>
    </citation>
    <scope>NUCLEOTIDE SEQUENCE [LARGE SCALE GENOMIC DNA]</scope>
    <source>
        <strain evidence="4">CGMCC 1.10369</strain>
    </source>
</reference>
<dbReference type="RefSeq" id="WP_175444266.1">
    <property type="nucleotide sequence ID" value="NZ_FNIL01000006.1"/>
</dbReference>
<evidence type="ECO:0000313" key="3">
    <source>
        <dbReference type="EMBL" id="SDO07255.1"/>
    </source>
</evidence>
<gene>
    <name evidence="3" type="ORF">SAMN04488053_106141</name>
</gene>
<protein>
    <submittedName>
        <fullName evidence="3">Uncharacterized protein</fullName>
    </submittedName>
</protein>
<keyword evidence="4" id="KW-1185">Reference proteome</keyword>